<evidence type="ECO:0000313" key="1">
    <source>
        <dbReference type="EMBL" id="CAI4033249.1"/>
    </source>
</evidence>
<protein>
    <submittedName>
        <fullName evidence="1">Uncharacterized protein</fullName>
    </submittedName>
</protein>
<accession>A0AA86N235</accession>
<sequence length="48" mass="5825">MNTYLNEQPLRIYLTPQFVKFTSCSFCFMESFCRDLFNRLFVELTNCL</sequence>
<evidence type="ECO:0000313" key="2">
    <source>
        <dbReference type="Proteomes" id="UP001179121"/>
    </source>
</evidence>
<dbReference type="AlphaFoldDB" id="A0AA86N235"/>
<dbReference type="KEGG" id="nti:DNFV4_03685"/>
<name>A0AA86N235_9BACT</name>
<organism evidence="1 2">
    <name type="scientific">Nitrospira tepida</name>
    <dbReference type="NCBI Taxonomy" id="2973512"/>
    <lineage>
        <taxon>Bacteria</taxon>
        <taxon>Pseudomonadati</taxon>
        <taxon>Nitrospirota</taxon>
        <taxon>Nitrospiria</taxon>
        <taxon>Nitrospirales</taxon>
        <taxon>Nitrospiraceae</taxon>
        <taxon>Nitrospira</taxon>
    </lineage>
</organism>
<reference evidence="1" key="1">
    <citation type="submission" date="2022-10" db="EMBL/GenBank/DDBJ databases">
        <authorList>
            <person name="Koch H."/>
        </authorList>
    </citation>
    <scope>NUCLEOTIDE SEQUENCE</scope>
    <source>
        <strain evidence="1">DNF</strain>
    </source>
</reference>
<keyword evidence="2" id="KW-1185">Reference proteome</keyword>
<proteinExistence type="predicted"/>
<dbReference type="EMBL" id="OX365700">
    <property type="protein sequence ID" value="CAI4033249.1"/>
    <property type="molecule type" value="Genomic_DNA"/>
</dbReference>
<gene>
    <name evidence="1" type="ORF">DNFV4_03685</name>
</gene>
<dbReference type="Proteomes" id="UP001179121">
    <property type="component" value="Chromosome"/>
</dbReference>